<protein>
    <submittedName>
        <fullName evidence="4">Uncharacterized protein</fullName>
    </submittedName>
</protein>
<reference evidence="4" key="1">
    <citation type="submission" date="2021-10" db="EMBL/GenBank/DDBJ databases">
        <title>Novel species in genus Arthrobacter.</title>
        <authorList>
            <person name="Liu Y."/>
        </authorList>
    </citation>
    <scope>NUCLEOTIDE SEQUENCE</scope>
    <source>
        <strain evidence="3">Zg-Y786</strain>
        <strain evidence="4">Zg-Y809</strain>
    </source>
</reference>
<dbReference type="RefSeq" id="WP_227891104.1">
    <property type="nucleotide sequence ID" value="NZ_CP095461.1"/>
</dbReference>
<organism evidence="4 6">
    <name type="scientific">Arthrobacter gengyunqii</name>
    <dbReference type="NCBI Taxonomy" id="2886940"/>
    <lineage>
        <taxon>Bacteria</taxon>
        <taxon>Bacillati</taxon>
        <taxon>Actinomycetota</taxon>
        <taxon>Actinomycetes</taxon>
        <taxon>Micrococcales</taxon>
        <taxon>Micrococcaceae</taxon>
        <taxon>Arthrobacter</taxon>
    </lineage>
</organism>
<feature type="transmembrane region" description="Helical" evidence="2">
    <location>
        <begin position="49"/>
        <end position="68"/>
    </location>
</feature>
<proteinExistence type="predicted"/>
<dbReference type="AlphaFoldDB" id="A0A9X1S554"/>
<name>A0A9X1S554_9MICC</name>
<evidence type="ECO:0000313" key="3">
    <source>
        <dbReference type="EMBL" id="MCC3266322.1"/>
    </source>
</evidence>
<sequence length="94" mass="10237">MDDAANPLIPTSNELLVYGIWAALLVPLVVAVLMLAWSRVVTGRERLGLLLVCLCLPLLGSVLTLMLLHRRRKQADRKQDRAATGFPPPGPAGR</sequence>
<evidence type="ECO:0000313" key="5">
    <source>
        <dbReference type="Proteomes" id="UP001139168"/>
    </source>
</evidence>
<keyword evidence="5" id="KW-1185">Reference proteome</keyword>
<dbReference type="EMBL" id="JAJFZQ010000005">
    <property type="protein sequence ID" value="MCC3266322.1"/>
    <property type="molecule type" value="Genomic_DNA"/>
</dbReference>
<feature type="transmembrane region" description="Helical" evidence="2">
    <location>
        <begin position="15"/>
        <end position="37"/>
    </location>
</feature>
<accession>A0A9X1S554</accession>
<evidence type="ECO:0000313" key="4">
    <source>
        <dbReference type="EMBL" id="MCC3269035.1"/>
    </source>
</evidence>
<gene>
    <name evidence="4" type="ORF">LJ751_06635</name>
    <name evidence="3" type="ORF">LJ752_09735</name>
</gene>
<keyword evidence="2" id="KW-0472">Membrane</keyword>
<keyword evidence="2" id="KW-1133">Transmembrane helix</keyword>
<dbReference type="Proteomes" id="UP001139264">
    <property type="component" value="Unassembled WGS sequence"/>
</dbReference>
<evidence type="ECO:0000256" key="2">
    <source>
        <dbReference type="SAM" id="Phobius"/>
    </source>
</evidence>
<comment type="caution">
    <text evidence="4">The sequence shown here is derived from an EMBL/GenBank/DDBJ whole genome shotgun (WGS) entry which is preliminary data.</text>
</comment>
<dbReference type="Proteomes" id="UP001139168">
    <property type="component" value="Unassembled WGS sequence"/>
</dbReference>
<feature type="region of interest" description="Disordered" evidence="1">
    <location>
        <begin position="72"/>
        <end position="94"/>
    </location>
</feature>
<evidence type="ECO:0000313" key="6">
    <source>
        <dbReference type="Proteomes" id="UP001139264"/>
    </source>
</evidence>
<dbReference type="EMBL" id="JAJFZP010000005">
    <property type="protein sequence ID" value="MCC3269035.1"/>
    <property type="molecule type" value="Genomic_DNA"/>
</dbReference>
<evidence type="ECO:0000256" key="1">
    <source>
        <dbReference type="SAM" id="MobiDB-lite"/>
    </source>
</evidence>
<keyword evidence="2" id="KW-0812">Transmembrane</keyword>